<gene>
    <name evidence="6" type="ORF">MERR_LOCUS42601</name>
</gene>
<dbReference type="AlphaFoldDB" id="A0A6D2KEC1"/>
<evidence type="ECO:0000256" key="3">
    <source>
        <dbReference type="ARBA" id="ARBA00023187"/>
    </source>
</evidence>
<evidence type="ECO:0000256" key="2">
    <source>
        <dbReference type="ARBA" id="ARBA00022728"/>
    </source>
</evidence>
<comment type="caution">
    <text evidence="6">The sequence shown here is derived from an EMBL/GenBank/DDBJ whole genome shotgun (WGS) entry which is preliminary data.</text>
</comment>
<keyword evidence="4" id="KW-0694">RNA-binding</keyword>
<dbReference type="SMART" id="SM00360">
    <property type="entry name" value="RRM"/>
    <property type="match status" value="2"/>
</dbReference>
<sequence>MTLVYKLHAVALFFYSSLVALETHLLSLTLHRRLRCYSNSRHGLHIQGNAKQGGSLGVAFDVVWFDVIWFLNPLMFGEPEFHEKQSRNPVFTGYQPALVKASLLITTQRATQGTTPPISLALSYTTPFLIFLKMNVMQPFKNQKPGFDGHDLEDVKSALREHFASCGKITDVYIRDGGTCAYIYFVGEGAVDKALKLNGTNIAGGWKVYVEPYPFSDNSPITAFIRGYDDTCLSDSEMEVAVREFFSSCGELKEVSVYKEKGVCFVRIKGIDAAEKVRELDASYFGRNAVVRLLTLPPRHSTHNRIRNYAPR</sequence>
<dbReference type="InterPro" id="IPR035979">
    <property type="entry name" value="RBD_domain_sf"/>
</dbReference>
<protein>
    <recommendedName>
        <fullName evidence="5">RRM domain-containing protein</fullName>
    </recommendedName>
</protein>
<dbReference type="GO" id="GO:0003723">
    <property type="term" value="F:RNA binding"/>
    <property type="evidence" value="ECO:0007669"/>
    <property type="project" value="UniProtKB-UniRule"/>
</dbReference>
<reference evidence="6" key="1">
    <citation type="submission" date="2020-01" db="EMBL/GenBank/DDBJ databases">
        <authorList>
            <person name="Mishra B."/>
        </authorList>
    </citation>
    <scope>NUCLEOTIDE SEQUENCE [LARGE SCALE GENOMIC DNA]</scope>
</reference>
<name>A0A6D2KEC1_9BRAS</name>
<dbReference type="EMBL" id="CACVBM020001607">
    <property type="protein sequence ID" value="CAA7055365.1"/>
    <property type="molecule type" value="Genomic_DNA"/>
</dbReference>
<dbReference type="Proteomes" id="UP000467841">
    <property type="component" value="Unassembled WGS sequence"/>
</dbReference>
<dbReference type="InterPro" id="IPR012677">
    <property type="entry name" value="Nucleotide-bd_a/b_plait_sf"/>
</dbReference>
<feature type="domain" description="RRM" evidence="5">
    <location>
        <begin position="221"/>
        <end position="296"/>
    </location>
</feature>
<dbReference type="Gene3D" id="3.30.70.330">
    <property type="match status" value="2"/>
</dbReference>
<evidence type="ECO:0000313" key="6">
    <source>
        <dbReference type="EMBL" id="CAA7055365.1"/>
    </source>
</evidence>
<organism evidence="6 7">
    <name type="scientific">Microthlaspi erraticum</name>
    <dbReference type="NCBI Taxonomy" id="1685480"/>
    <lineage>
        <taxon>Eukaryota</taxon>
        <taxon>Viridiplantae</taxon>
        <taxon>Streptophyta</taxon>
        <taxon>Embryophyta</taxon>
        <taxon>Tracheophyta</taxon>
        <taxon>Spermatophyta</taxon>
        <taxon>Magnoliopsida</taxon>
        <taxon>eudicotyledons</taxon>
        <taxon>Gunneridae</taxon>
        <taxon>Pentapetalae</taxon>
        <taxon>rosids</taxon>
        <taxon>malvids</taxon>
        <taxon>Brassicales</taxon>
        <taxon>Brassicaceae</taxon>
        <taxon>Coluteocarpeae</taxon>
        <taxon>Microthlaspi</taxon>
    </lineage>
</organism>
<dbReference type="GO" id="GO:0006397">
    <property type="term" value="P:mRNA processing"/>
    <property type="evidence" value="ECO:0007669"/>
    <property type="project" value="UniProtKB-KW"/>
</dbReference>
<dbReference type="InterPro" id="IPR000504">
    <property type="entry name" value="RRM_dom"/>
</dbReference>
<evidence type="ECO:0000256" key="4">
    <source>
        <dbReference type="PROSITE-ProRule" id="PRU00176"/>
    </source>
</evidence>
<evidence type="ECO:0000313" key="7">
    <source>
        <dbReference type="Proteomes" id="UP000467841"/>
    </source>
</evidence>
<dbReference type="InterPro" id="IPR050907">
    <property type="entry name" value="SRSF"/>
</dbReference>
<dbReference type="SUPFAM" id="SSF54928">
    <property type="entry name" value="RNA-binding domain, RBD"/>
    <property type="match status" value="2"/>
</dbReference>
<dbReference type="PANTHER" id="PTHR23147">
    <property type="entry name" value="SERINE/ARGININE RICH SPLICING FACTOR"/>
    <property type="match status" value="1"/>
</dbReference>
<keyword evidence="1" id="KW-0507">mRNA processing</keyword>
<dbReference type="GO" id="GO:0005681">
    <property type="term" value="C:spliceosomal complex"/>
    <property type="evidence" value="ECO:0007669"/>
    <property type="project" value="UniProtKB-KW"/>
</dbReference>
<dbReference type="GO" id="GO:0008380">
    <property type="term" value="P:RNA splicing"/>
    <property type="evidence" value="ECO:0007669"/>
    <property type="project" value="UniProtKB-KW"/>
</dbReference>
<keyword evidence="2" id="KW-0747">Spliceosome</keyword>
<evidence type="ECO:0000256" key="1">
    <source>
        <dbReference type="ARBA" id="ARBA00022664"/>
    </source>
</evidence>
<evidence type="ECO:0000259" key="5">
    <source>
        <dbReference type="PROSITE" id="PS50102"/>
    </source>
</evidence>
<dbReference type="PROSITE" id="PS50102">
    <property type="entry name" value="RRM"/>
    <property type="match status" value="1"/>
</dbReference>
<dbReference type="OrthoDB" id="1085271at2759"/>
<accession>A0A6D2KEC1</accession>
<keyword evidence="3" id="KW-0508">mRNA splicing</keyword>
<keyword evidence="7" id="KW-1185">Reference proteome</keyword>
<proteinExistence type="predicted"/>